<gene>
    <name evidence="7" type="primary">AADAC</name>
</gene>
<dbReference type="InterPro" id="IPR017157">
    <property type="entry name" value="Arylacetamide_deacetylase"/>
</dbReference>
<dbReference type="Proteomes" id="UP000694871">
    <property type="component" value="Unplaced"/>
</dbReference>
<dbReference type="InterPro" id="IPR029058">
    <property type="entry name" value="AB_hydrolase_fold"/>
</dbReference>
<dbReference type="SUPFAM" id="SSF53474">
    <property type="entry name" value="alpha/beta-Hydrolases"/>
    <property type="match status" value="1"/>
</dbReference>
<protein>
    <submittedName>
        <fullName evidence="7">Arylacetamide deacetylase</fullName>
    </submittedName>
</protein>
<evidence type="ECO:0000313" key="7">
    <source>
        <dbReference type="RefSeq" id="XP_015275105.1"/>
    </source>
</evidence>
<dbReference type="PROSITE" id="PS01174">
    <property type="entry name" value="LIPASE_GDXG_SER"/>
    <property type="match status" value="1"/>
</dbReference>
<feature type="active site" evidence="4">
    <location>
        <position position="190"/>
    </location>
</feature>
<dbReference type="Gene3D" id="3.40.50.1820">
    <property type="entry name" value="alpha/beta hydrolase"/>
    <property type="match status" value="1"/>
</dbReference>
<evidence type="ECO:0000259" key="5">
    <source>
        <dbReference type="Pfam" id="PF07859"/>
    </source>
</evidence>
<dbReference type="PANTHER" id="PTHR48081">
    <property type="entry name" value="AB HYDROLASE SUPERFAMILY PROTEIN C4A8.06C"/>
    <property type="match status" value="1"/>
</dbReference>
<evidence type="ECO:0000256" key="3">
    <source>
        <dbReference type="ARBA" id="ARBA00023157"/>
    </source>
</evidence>
<organism evidence="6 7">
    <name type="scientific">Gekko japonicus</name>
    <name type="common">Schlegel's Japanese gecko</name>
    <dbReference type="NCBI Taxonomy" id="146911"/>
    <lineage>
        <taxon>Eukaryota</taxon>
        <taxon>Metazoa</taxon>
        <taxon>Chordata</taxon>
        <taxon>Craniata</taxon>
        <taxon>Vertebrata</taxon>
        <taxon>Euteleostomi</taxon>
        <taxon>Lepidosauria</taxon>
        <taxon>Squamata</taxon>
        <taxon>Bifurcata</taxon>
        <taxon>Gekkota</taxon>
        <taxon>Gekkonidae</taxon>
        <taxon>Gekkoninae</taxon>
        <taxon>Gekko</taxon>
    </lineage>
</organism>
<dbReference type="InterPro" id="IPR033140">
    <property type="entry name" value="Lipase_GDXG_put_SER_AS"/>
</dbReference>
<name>A0ABM1KN18_GEKJA</name>
<accession>A0ABM1KN18</accession>
<evidence type="ECO:0000313" key="6">
    <source>
        <dbReference type="Proteomes" id="UP000694871"/>
    </source>
</evidence>
<dbReference type="InterPro" id="IPR013094">
    <property type="entry name" value="AB_hydrolase_3"/>
</dbReference>
<dbReference type="InterPro" id="IPR050300">
    <property type="entry name" value="GDXG_lipolytic_enzyme"/>
</dbReference>
<evidence type="ECO:0000256" key="2">
    <source>
        <dbReference type="ARBA" id="ARBA00022801"/>
    </source>
</evidence>
<keyword evidence="2" id="KW-0378">Hydrolase</keyword>
<dbReference type="GeneID" id="107117493"/>
<dbReference type="RefSeq" id="XP_015275105.1">
    <property type="nucleotide sequence ID" value="XM_015419619.1"/>
</dbReference>
<dbReference type="PIRSF" id="PIRSF037251">
    <property type="entry name" value="Arylacetamide_deacetylase"/>
    <property type="match status" value="1"/>
</dbReference>
<evidence type="ECO:0000256" key="1">
    <source>
        <dbReference type="ARBA" id="ARBA00010515"/>
    </source>
</evidence>
<comment type="similarity">
    <text evidence="1">Belongs to the 'GDXG' lipolytic enzyme family.</text>
</comment>
<proteinExistence type="inferred from homology"/>
<dbReference type="PANTHER" id="PTHR48081:SF28">
    <property type="entry name" value="ALPHA_BETA HYDROLASE FOLD-3 DOMAIN-CONTAINING PROTEIN"/>
    <property type="match status" value="1"/>
</dbReference>
<keyword evidence="3" id="KW-1015">Disulfide bond</keyword>
<sequence>MGIKFRALLLASVLVAYYIYTPIPENVKEDRWKLMFLSALFRSVGHLATVAEKLGFAHYMDVMMLITRIDYTPPVSYEKVIVTDTKFNDVPVRLYIPKGQPDSLKRAMIYLHGGGWCLGGKGMKTYDFLSRWTSEKLNAVVVSVDYRLAPKYHFPVQFEDVYAVAKYFLQNSVLDQYNVDSSRVCVSGDSAGGNLAAAVAQQLLHDPEVKVKLKIQVLIYPALQTLDMDLPSYRDNENKPILPKSLMVRFWSEYFTNDTSLKAAMETNQHVPVEWSGLFKFVNWSNWLPEEFKKGHIYTSPSHGSSKVGKKYPGLLDPRAAPLLADNTKLQGLPLTYVITCQHDVLRDDGIMYVSRLREAGVPVVHKHVEDAVHGALTFIMSPFNLSVGQRMANNYIEWLNENL</sequence>
<feature type="domain" description="Alpha/beta hydrolase fold-3" evidence="5">
    <location>
        <begin position="315"/>
        <end position="376"/>
    </location>
</feature>
<evidence type="ECO:0000256" key="4">
    <source>
        <dbReference type="PROSITE-ProRule" id="PRU10038"/>
    </source>
</evidence>
<dbReference type="Pfam" id="PF07859">
    <property type="entry name" value="Abhydrolase_3"/>
    <property type="match status" value="2"/>
</dbReference>
<feature type="domain" description="Alpha/beta hydrolase fold-3" evidence="5">
    <location>
        <begin position="108"/>
        <end position="259"/>
    </location>
</feature>
<keyword evidence="6" id="KW-1185">Reference proteome</keyword>
<reference evidence="7" key="1">
    <citation type="submission" date="2025-08" db="UniProtKB">
        <authorList>
            <consortium name="RefSeq"/>
        </authorList>
    </citation>
    <scope>IDENTIFICATION</scope>
</reference>